<reference evidence="4" key="2">
    <citation type="submission" date="2025-08" db="UniProtKB">
        <authorList>
            <consortium name="RefSeq"/>
        </authorList>
    </citation>
    <scope>IDENTIFICATION</scope>
    <source>
        <tissue evidence="4">Young leaves</tissue>
    </source>
</reference>
<feature type="compositionally biased region" description="Acidic residues" evidence="1">
    <location>
        <begin position="205"/>
        <end position="215"/>
    </location>
</feature>
<dbReference type="Pfam" id="PF00498">
    <property type="entry name" value="FHA"/>
    <property type="match status" value="1"/>
</dbReference>
<organism evidence="3 4">
    <name type="scientific">Abrus precatorius</name>
    <name type="common">Indian licorice</name>
    <name type="synonym">Glycine abrus</name>
    <dbReference type="NCBI Taxonomy" id="3816"/>
    <lineage>
        <taxon>Eukaryota</taxon>
        <taxon>Viridiplantae</taxon>
        <taxon>Streptophyta</taxon>
        <taxon>Embryophyta</taxon>
        <taxon>Tracheophyta</taxon>
        <taxon>Spermatophyta</taxon>
        <taxon>Magnoliopsida</taxon>
        <taxon>eudicotyledons</taxon>
        <taxon>Gunneridae</taxon>
        <taxon>Pentapetalae</taxon>
        <taxon>rosids</taxon>
        <taxon>fabids</taxon>
        <taxon>Fabales</taxon>
        <taxon>Fabaceae</taxon>
        <taxon>Papilionoideae</taxon>
        <taxon>50 kb inversion clade</taxon>
        <taxon>NPAAA clade</taxon>
        <taxon>indigoferoid/millettioid clade</taxon>
        <taxon>Abreae</taxon>
        <taxon>Abrus</taxon>
    </lineage>
</organism>
<dbReference type="OrthoDB" id="687730at2759"/>
<feature type="domain" description="FHA" evidence="2">
    <location>
        <begin position="119"/>
        <end position="169"/>
    </location>
</feature>
<dbReference type="Proteomes" id="UP000694853">
    <property type="component" value="Unplaced"/>
</dbReference>
<dbReference type="SMART" id="SM00240">
    <property type="entry name" value="FHA"/>
    <property type="match status" value="1"/>
</dbReference>
<dbReference type="InterPro" id="IPR050923">
    <property type="entry name" value="Cell_Proc_Reg/RNA_Proc"/>
</dbReference>
<dbReference type="CDD" id="cd00060">
    <property type="entry name" value="FHA"/>
    <property type="match status" value="1"/>
</dbReference>
<evidence type="ECO:0000313" key="3">
    <source>
        <dbReference type="Proteomes" id="UP000694853"/>
    </source>
</evidence>
<keyword evidence="3" id="KW-1185">Reference proteome</keyword>
<dbReference type="RefSeq" id="XP_027344885.1">
    <property type="nucleotide sequence ID" value="XM_027489084.1"/>
</dbReference>
<dbReference type="InterPro" id="IPR000253">
    <property type="entry name" value="FHA_dom"/>
</dbReference>
<feature type="region of interest" description="Disordered" evidence="1">
    <location>
        <begin position="205"/>
        <end position="226"/>
    </location>
</feature>
<dbReference type="GeneID" id="113857277"/>
<dbReference type="SUPFAM" id="SSF49879">
    <property type="entry name" value="SMAD/FHA domain"/>
    <property type="match status" value="1"/>
</dbReference>
<dbReference type="FunFam" id="2.60.200.20:FF:000063">
    <property type="entry name" value="Predicted protein"/>
    <property type="match status" value="1"/>
</dbReference>
<evidence type="ECO:0000259" key="2">
    <source>
        <dbReference type="PROSITE" id="PS50006"/>
    </source>
</evidence>
<proteinExistence type="predicted"/>
<dbReference type="AlphaFoldDB" id="A0A8B8KM28"/>
<reference evidence="3" key="1">
    <citation type="journal article" date="2019" name="Toxins">
        <title>Detection of Abrin-Like and Prepropulchellin-Like Toxin Genes and Transcripts Using Whole Genome Sequencing and Full-Length Transcript Sequencing of Abrus precatorius.</title>
        <authorList>
            <person name="Hovde B.T."/>
            <person name="Daligault H.E."/>
            <person name="Hanschen E.R."/>
            <person name="Kunde Y.A."/>
            <person name="Johnson M.B."/>
            <person name="Starkenburg S.R."/>
            <person name="Johnson S.L."/>
        </authorList>
    </citation>
    <scope>NUCLEOTIDE SEQUENCE [LARGE SCALE GENOMIC DNA]</scope>
</reference>
<dbReference type="InterPro" id="IPR008984">
    <property type="entry name" value="SMAD_FHA_dom_sf"/>
</dbReference>
<accession>A0A8B8KM28</accession>
<gene>
    <name evidence="4" type="primary">LOC113857277</name>
</gene>
<dbReference type="KEGG" id="aprc:113857277"/>
<sequence length="226" mass="24363">MEGIFVQSLSFAKIPKSQTCSFSLLNSPLLLNSNPTSVAFSSVSHHHLPKCFLFQLPGGVRPKARQNQNLGVVLASDAANPTTNDEERWLLEPVGDGDTRHIGFKVALPGAYEIASSEVTVGRVPEKADLVIPVATVSGMHARIQKKQGNLLVTDLDSTNGTFIDDKRLRPGVIATVSSGSLITFGDTHLAIFRVSKVKDVEPADIVEETEGELDTDNKRDDAETS</sequence>
<dbReference type="Gene3D" id="2.60.200.20">
    <property type="match status" value="1"/>
</dbReference>
<dbReference type="PANTHER" id="PTHR23308">
    <property type="entry name" value="NUCLEAR INHIBITOR OF PROTEIN PHOSPHATASE-1"/>
    <property type="match status" value="1"/>
</dbReference>
<protein>
    <submittedName>
        <fullName evidence="4">Uncharacterized protein LOC113857277</fullName>
    </submittedName>
</protein>
<name>A0A8B8KM28_ABRPR</name>
<feature type="compositionally biased region" description="Basic and acidic residues" evidence="1">
    <location>
        <begin position="216"/>
        <end position="226"/>
    </location>
</feature>
<evidence type="ECO:0000313" key="4">
    <source>
        <dbReference type="RefSeq" id="XP_027344885.1"/>
    </source>
</evidence>
<dbReference type="PROSITE" id="PS50006">
    <property type="entry name" value="FHA_DOMAIN"/>
    <property type="match status" value="1"/>
</dbReference>
<evidence type="ECO:0000256" key="1">
    <source>
        <dbReference type="SAM" id="MobiDB-lite"/>
    </source>
</evidence>